<dbReference type="InterPro" id="IPR051081">
    <property type="entry name" value="HTH_MetalResp_TranReg"/>
</dbReference>
<feature type="domain" description="HTH arsR-type" evidence="4">
    <location>
        <begin position="1"/>
        <end position="95"/>
    </location>
</feature>
<dbReference type="HOGENOM" id="CLU_125301_0_0_2"/>
<keyword evidence="1" id="KW-0805">Transcription regulation</keyword>
<accession>A0A075MZ51</accession>
<protein>
    <submittedName>
        <fullName evidence="5">Helix-turn-helix domain</fullName>
    </submittedName>
</protein>
<reference evidence="5 6" key="1">
    <citation type="journal article" date="2014" name="PLoS ONE">
        <title>Genome Sequence of Candidatus Nitrososphaera evergladensis from Group I.1b Enriched from Everglades Soil Reveals Novel Genomic Features of the Ammonia-Oxidizing Archaea.</title>
        <authorList>
            <person name="Zhalnina K.V."/>
            <person name="Dias R."/>
            <person name="Leonard M.T."/>
            <person name="Dorr de Quadros P."/>
            <person name="Camargo F.A."/>
            <person name="Drew J.C."/>
            <person name="Farmerie W.G."/>
            <person name="Daroub S.H."/>
            <person name="Triplett E.W."/>
        </authorList>
    </citation>
    <scope>NUCLEOTIDE SEQUENCE [LARGE SCALE GENOMIC DNA]</scope>
    <source>
        <strain evidence="5 6">SR1</strain>
    </source>
</reference>
<dbReference type="PANTHER" id="PTHR33154">
    <property type="entry name" value="TRANSCRIPTIONAL REGULATOR, ARSR FAMILY"/>
    <property type="match status" value="1"/>
</dbReference>
<dbReference type="SUPFAM" id="SSF46785">
    <property type="entry name" value="Winged helix' DNA-binding domain"/>
    <property type="match status" value="1"/>
</dbReference>
<dbReference type="EMBL" id="CP007174">
    <property type="protein sequence ID" value="AIF84529.1"/>
    <property type="molecule type" value="Genomic_DNA"/>
</dbReference>
<organism evidence="5 6">
    <name type="scientific">Candidatus Nitrososphaera evergladensis SR1</name>
    <dbReference type="NCBI Taxonomy" id="1459636"/>
    <lineage>
        <taxon>Archaea</taxon>
        <taxon>Nitrososphaerota</taxon>
        <taxon>Nitrososphaeria</taxon>
        <taxon>Nitrososphaerales</taxon>
        <taxon>Nitrososphaeraceae</taxon>
        <taxon>Nitrososphaera</taxon>
    </lineage>
</organism>
<dbReference type="SMART" id="SM00418">
    <property type="entry name" value="HTH_ARSR"/>
    <property type="match status" value="1"/>
</dbReference>
<evidence type="ECO:0000256" key="2">
    <source>
        <dbReference type="ARBA" id="ARBA00023125"/>
    </source>
</evidence>
<dbReference type="AlphaFoldDB" id="A0A075MZ51"/>
<keyword evidence="6" id="KW-1185">Reference proteome</keyword>
<proteinExistence type="predicted"/>
<dbReference type="InterPro" id="IPR036388">
    <property type="entry name" value="WH-like_DNA-bd_sf"/>
</dbReference>
<keyword evidence="3" id="KW-0804">Transcription</keyword>
<dbReference type="CDD" id="cd00090">
    <property type="entry name" value="HTH_ARSR"/>
    <property type="match status" value="1"/>
</dbReference>
<dbReference type="PROSITE" id="PS50987">
    <property type="entry name" value="HTH_ARSR_2"/>
    <property type="match status" value="1"/>
</dbReference>
<evidence type="ECO:0000259" key="4">
    <source>
        <dbReference type="PROSITE" id="PS50987"/>
    </source>
</evidence>
<dbReference type="Proteomes" id="UP000028194">
    <property type="component" value="Chromosome"/>
</dbReference>
<gene>
    <name evidence="5" type="ORF">NTE_02480</name>
</gene>
<dbReference type="Pfam" id="PF12840">
    <property type="entry name" value="HTH_20"/>
    <property type="match status" value="1"/>
</dbReference>
<name>A0A075MZ51_9ARCH</name>
<evidence type="ECO:0000313" key="6">
    <source>
        <dbReference type="Proteomes" id="UP000028194"/>
    </source>
</evidence>
<dbReference type="PANTHER" id="PTHR33154:SF33">
    <property type="entry name" value="TRANSCRIPTIONAL REPRESSOR SDPR"/>
    <property type="match status" value="1"/>
</dbReference>
<evidence type="ECO:0000313" key="5">
    <source>
        <dbReference type="EMBL" id="AIF84529.1"/>
    </source>
</evidence>
<sequence>MKAVYVVRDPEVARVLVDPMRRAILSFLREKPMTQAQLADELGLSDASLNYHMKILKENGLVTLTKKVAEEHGIIQKFFSPAACLFVYDIDALPKDIARYFYPQSLERARSVISMHNLGIEAHDAHSVNAISDNLSRLLVSTAKAYVKKEVSYGNDELIHEIYGKAISALGKSTTNNSTPQRRKQ</sequence>
<dbReference type="RefSeq" id="WP_148701087.1">
    <property type="nucleotide sequence ID" value="NZ_CP007174.1"/>
</dbReference>
<evidence type="ECO:0000256" key="1">
    <source>
        <dbReference type="ARBA" id="ARBA00023015"/>
    </source>
</evidence>
<dbReference type="InterPro" id="IPR001845">
    <property type="entry name" value="HTH_ArsR_DNA-bd_dom"/>
</dbReference>
<dbReference type="GO" id="GO:0003677">
    <property type="term" value="F:DNA binding"/>
    <property type="evidence" value="ECO:0007669"/>
    <property type="project" value="UniProtKB-KW"/>
</dbReference>
<keyword evidence="2" id="KW-0238">DNA-binding</keyword>
<dbReference type="InterPro" id="IPR036390">
    <property type="entry name" value="WH_DNA-bd_sf"/>
</dbReference>
<dbReference type="KEGG" id="nev:NTE_02480"/>
<dbReference type="Gene3D" id="1.10.10.10">
    <property type="entry name" value="Winged helix-like DNA-binding domain superfamily/Winged helix DNA-binding domain"/>
    <property type="match status" value="1"/>
</dbReference>
<dbReference type="GO" id="GO:0003700">
    <property type="term" value="F:DNA-binding transcription factor activity"/>
    <property type="evidence" value="ECO:0007669"/>
    <property type="project" value="InterPro"/>
</dbReference>
<evidence type="ECO:0000256" key="3">
    <source>
        <dbReference type="ARBA" id="ARBA00023163"/>
    </source>
</evidence>
<dbReference type="InterPro" id="IPR011991">
    <property type="entry name" value="ArsR-like_HTH"/>
</dbReference>
<dbReference type="GeneID" id="41598185"/>